<organism evidence="1 2">
    <name type="scientific">[Clostridium] methylpentosum DSM 5476</name>
    <dbReference type="NCBI Taxonomy" id="537013"/>
    <lineage>
        <taxon>Bacteria</taxon>
        <taxon>Bacillati</taxon>
        <taxon>Bacillota</taxon>
        <taxon>Clostridia</taxon>
        <taxon>Eubacteriales</taxon>
        <taxon>Oscillospiraceae</taxon>
        <taxon>Oscillospiraceae incertae sedis</taxon>
    </lineage>
</organism>
<proteinExistence type="predicted"/>
<name>C0EBH5_9FIRM</name>
<evidence type="ECO:0000313" key="2">
    <source>
        <dbReference type="Proteomes" id="UP000003340"/>
    </source>
</evidence>
<reference evidence="1 2" key="2">
    <citation type="submission" date="2009-02" db="EMBL/GenBank/DDBJ databases">
        <title>Draft genome sequence of Clostridium methylpentosum (DSM 5476).</title>
        <authorList>
            <person name="Sudarsanam P."/>
            <person name="Ley R."/>
            <person name="Guruge J."/>
            <person name="Turnbaugh P.J."/>
            <person name="Mahowald M."/>
            <person name="Liep D."/>
            <person name="Gordon J."/>
        </authorList>
    </citation>
    <scope>NUCLEOTIDE SEQUENCE [LARGE SCALE GENOMIC DNA]</scope>
    <source>
        <strain evidence="1 2">DSM 5476</strain>
    </source>
</reference>
<sequence length="124" mass="13318">MLEAAPKMPVLIVESHLTSELGQGIVFRAGRLALASDLCVVGISFGKSLQAGVLCFVIKTEKLSFSLSGRGLQFFSIFHSSRSVESAAFCTETSLFLAEQKKGAVPLFVGIMRFFHSGIREGSS</sequence>
<comment type="caution">
    <text evidence="1">The sequence shown here is derived from an EMBL/GenBank/DDBJ whole genome shotgun (WGS) entry which is preliminary data.</text>
</comment>
<reference evidence="1 2" key="1">
    <citation type="submission" date="2009-01" db="EMBL/GenBank/DDBJ databases">
        <authorList>
            <person name="Fulton L."/>
            <person name="Clifton S."/>
            <person name="Fulton B."/>
            <person name="Xu J."/>
            <person name="Minx P."/>
            <person name="Pepin K.H."/>
            <person name="Johnson M."/>
            <person name="Bhonagiri V."/>
            <person name="Nash W.E."/>
            <person name="Mardis E.R."/>
            <person name="Wilson R.K."/>
        </authorList>
    </citation>
    <scope>NUCLEOTIDE SEQUENCE [LARGE SCALE GENOMIC DNA]</scope>
    <source>
        <strain evidence="1 2">DSM 5476</strain>
    </source>
</reference>
<dbReference type="HOGENOM" id="CLU_1999934_0_0_9"/>
<evidence type="ECO:0000313" key="1">
    <source>
        <dbReference type="EMBL" id="EEG31160.1"/>
    </source>
</evidence>
<keyword evidence="2" id="KW-1185">Reference proteome</keyword>
<dbReference type="EMBL" id="ACEC01000042">
    <property type="protein sequence ID" value="EEG31160.1"/>
    <property type="molecule type" value="Genomic_DNA"/>
</dbReference>
<protein>
    <submittedName>
        <fullName evidence="1">Uncharacterized protein</fullName>
    </submittedName>
</protein>
<dbReference type="Proteomes" id="UP000003340">
    <property type="component" value="Unassembled WGS sequence"/>
</dbReference>
<accession>C0EBH5</accession>
<gene>
    <name evidence="1" type="ORF">CLOSTMETH_01192</name>
</gene>
<dbReference type="AlphaFoldDB" id="C0EBH5"/>